<dbReference type="InterPro" id="IPR036770">
    <property type="entry name" value="Ankyrin_rpt-contain_sf"/>
</dbReference>
<dbReference type="InterPro" id="IPR002110">
    <property type="entry name" value="Ankyrin_rpt"/>
</dbReference>
<dbReference type="OrthoDB" id="426293at2759"/>
<dbReference type="Pfam" id="PF01843">
    <property type="entry name" value="DIL"/>
    <property type="match status" value="1"/>
</dbReference>
<keyword evidence="4" id="KW-1185">Reference proteome</keyword>
<dbReference type="PROSITE" id="PS50088">
    <property type="entry name" value="ANK_REPEAT"/>
    <property type="match status" value="1"/>
</dbReference>
<dbReference type="SMART" id="SM01132">
    <property type="entry name" value="DIL"/>
    <property type="match status" value="1"/>
</dbReference>
<dbReference type="SUPFAM" id="SSF48403">
    <property type="entry name" value="Ankyrin repeat"/>
    <property type="match status" value="1"/>
</dbReference>
<evidence type="ECO:0000259" key="2">
    <source>
        <dbReference type="PROSITE" id="PS51126"/>
    </source>
</evidence>
<sequence length="821" mass="93724">MNLDPWSIIAGSGPKILSNDLNYSKILAAKHALKLLGDNSDLLMKLCLACSESDNFLVKKLVSTPEAQENINKVDAQGFTPLIYAICFNAKECVDILLNVKADPNLHDTLIGYTPLMWATYLEYTSIVEALLGREADPYLKGTKRDQCAIDLIKPGSAVYEFYKTHNYLNRPSTKDSEEDSNAFYKEEHMLKDDTDSFDDHLRLQTAGIHSLTLSDDKEDNKNVLYKSSKFIDEDDVEDDNSYEFSGNFDFNQVLPKQYIQFNDESITGTIDYIFTLYKKYSNKSIFPASIVYQCLRYASNKLESPELAETFLDLFLTRVRTVTGTRSGVVQLISSDLNSAVQTDIVLIGYWISCLNHLYYFMLRDGACNFFKIYPKMLQDIISTSQPLICQLSFSLDAKLEPLLESCILDYSSVPDMAETVYKSDWKIFKHKTSPKSTYEDIIQMLYPPSLEAQMRPSPLKIIQTMGALLYVLELHHINDVIKQQCFSGVLYWLGTSLFNRILASKKYNSRVKALQIRLNLSYIQDWLRTNNLQPYKPDTIDFKDSRFPDSIVGGATQLKSVTRFNNNPLDPMDSTFYYNPLYKIGQFHLMPVIELLEWLQIMTGLRKDDSEFLKQIVSRFDTLNTKQLLMVIKGYNYEIEEEVFPKVLKKFLKALPEEGEKTHKLFYTSSDKLFLNPGQVFPITLPSMLELLHQYGADFEKIDTKKLRYFQPHLPIQIVDDLDEIYDQELNNEPDPDGASDSVRAVFDDENDGDIEAGHTNNGIDDYSYNAFADPSPAINGGSSFKGTAVFSSLTVPTSAAHRTWDISKTDEDMVNPWT</sequence>
<dbReference type="InterPro" id="IPR002710">
    <property type="entry name" value="Dilute_dom"/>
</dbReference>
<proteinExistence type="predicted"/>
<feature type="domain" description="Dilute" evidence="2">
    <location>
        <begin position="328"/>
        <end position="660"/>
    </location>
</feature>
<dbReference type="AlphaFoldDB" id="A0A1E4T4H0"/>
<protein>
    <recommendedName>
        <fullName evidence="2">Dilute domain-containing protein</fullName>
    </recommendedName>
</protein>
<dbReference type="EMBL" id="KV453849">
    <property type="protein sequence ID" value="ODV86621.1"/>
    <property type="molecule type" value="Genomic_DNA"/>
</dbReference>
<feature type="repeat" description="ANK" evidence="1">
    <location>
        <begin position="77"/>
        <end position="109"/>
    </location>
</feature>
<dbReference type="Proteomes" id="UP000094801">
    <property type="component" value="Unassembled WGS sequence"/>
</dbReference>
<dbReference type="STRING" id="983967.A0A1E4T4H0"/>
<name>A0A1E4T4H0_9ASCO</name>
<dbReference type="SMART" id="SM00248">
    <property type="entry name" value="ANK"/>
    <property type="match status" value="2"/>
</dbReference>
<reference evidence="4" key="1">
    <citation type="submission" date="2016-04" db="EMBL/GenBank/DDBJ databases">
        <title>Comparative genomics of biotechnologically important yeasts.</title>
        <authorList>
            <consortium name="DOE Joint Genome Institute"/>
            <person name="Riley R."/>
            <person name="Haridas S."/>
            <person name="Wolfe K.H."/>
            <person name="Lopes M.R."/>
            <person name="Hittinger C.T."/>
            <person name="Goker M."/>
            <person name="Salamov A."/>
            <person name="Wisecaver J."/>
            <person name="Long T.M."/>
            <person name="Aerts A.L."/>
            <person name="Barry K."/>
            <person name="Choi C."/>
            <person name="Clum A."/>
            <person name="Coughlan A.Y."/>
            <person name="Deshpande S."/>
            <person name="Douglass A.P."/>
            <person name="Hanson S.J."/>
            <person name="Klenk H.-P."/>
            <person name="Labutti K."/>
            <person name="Lapidus A."/>
            <person name="Lindquist E."/>
            <person name="Lipzen A."/>
            <person name="Meier-Kolthoff J.P."/>
            <person name="Ohm R.A."/>
            <person name="Otillar R.P."/>
            <person name="Pangilinan J."/>
            <person name="Peng Y."/>
            <person name="Rokas A."/>
            <person name="Rosa C.A."/>
            <person name="Scheuner C."/>
            <person name="Sibirny A.A."/>
            <person name="Slot J.C."/>
            <person name="Stielow J.B."/>
            <person name="Sun H."/>
            <person name="Kurtzman C.P."/>
            <person name="Blackwell M."/>
            <person name="Grigoriev I.V."/>
            <person name="Jeffries T.W."/>
        </authorList>
    </citation>
    <scope>NUCLEOTIDE SEQUENCE [LARGE SCALE GENOMIC DNA]</scope>
    <source>
        <strain evidence="4">NRRL YB-2248</strain>
    </source>
</reference>
<dbReference type="GO" id="GO:0051020">
    <property type="term" value="F:GTPase binding"/>
    <property type="evidence" value="ECO:0007669"/>
    <property type="project" value="TreeGrafter"/>
</dbReference>
<organism evidence="3 4">
    <name type="scientific">[Candida] arabinofermentans NRRL YB-2248</name>
    <dbReference type="NCBI Taxonomy" id="983967"/>
    <lineage>
        <taxon>Eukaryota</taxon>
        <taxon>Fungi</taxon>
        <taxon>Dikarya</taxon>
        <taxon>Ascomycota</taxon>
        <taxon>Saccharomycotina</taxon>
        <taxon>Pichiomycetes</taxon>
        <taxon>Pichiales</taxon>
        <taxon>Pichiaceae</taxon>
        <taxon>Ogataea</taxon>
        <taxon>Ogataea/Candida clade</taxon>
    </lineage>
</organism>
<evidence type="ECO:0000256" key="1">
    <source>
        <dbReference type="PROSITE-ProRule" id="PRU00023"/>
    </source>
</evidence>
<keyword evidence="1" id="KW-0040">ANK repeat</keyword>
<dbReference type="Pfam" id="PF12796">
    <property type="entry name" value="Ank_2"/>
    <property type="match status" value="1"/>
</dbReference>
<dbReference type="InterPro" id="IPR052072">
    <property type="entry name" value="Vascular_dev_regulator"/>
</dbReference>
<evidence type="ECO:0000313" key="3">
    <source>
        <dbReference type="EMBL" id="ODV86621.1"/>
    </source>
</evidence>
<dbReference type="PANTHER" id="PTHR16027:SF6">
    <property type="entry name" value="DILUTE DOMAIN-CONTAINING PROTEIN"/>
    <property type="match status" value="1"/>
</dbReference>
<accession>A0A1E4T4H0</accession>
<dbReference type="PROSITE" id="PS51126">
    <property type="entry name" value="DILUTE"/>
    <property type="match status" value="1"/>
</dbReference>
<dbReference type="Gene3D" id="1.25.40.20">
    <property type="entry name" value="Ankyrin repeat-containing domain"/>
    <property type="match status" value="1"/>
</dbReference>
<dbReference type="PANTHER" id="PTHR16027">
    <property type="entry name" value="DILUTE DOMAIN-CONTAINING PROTEIN YPR089W"/>
    <property type="match status" value="1"/>
</dbReference>
<evidence type="ECO:0000313" key="4">
    <source>
        <dbReference type="Proteomes" id="UP000094801"/>
    </source>
</evidence>
<gene>
    <name evidence="3" type="ORF">CANARDRAFT_27049</name>
</gene>